<evidence type="ECO:0000256" key="2">
    <source>
        <dbReference type="ARBA" id="ARBA00005120"/>
    </source>
</evidence>
<dbReference type="InterPro" id="IPR002220">
    <property type="entry name" value="DapA-like"/>
</dbReference>
<keyword evidence="7 12" id="KW-0220">Diaminopimelate biosynthesis</keyword>
<evidence type="ECO:0000256" key="1">
    <source>
        <dbReference type="ARBA" id="ARBA00003294"/>
    </source>
</evidence>
<comment type="function">
    <text evidence="1 12">Catalyzes the condensation of (S)-aspartate-beta-semialdehyde [(S)-ASA] and pyruvate to 4-hydroxy-tetrahydrodipicolinate (HTPA).</text>
</comment>
<dbReference type="SUPFAM" id="SSF51569">
    <property type="entry name" value="Aldolase"/>
    <property type="match status" value="1"/>
</dbReference>
<dbReference type="InterPro" id="IPR013785">
    <property type="entry name" value="Aldolase_TIM"/>
</dbReference>
<keyword evidence="6 12" id="KW-0028">Amino-acid biosynthesis</keyword>
<dbReference type="PRINTS" id="PR00146">
    <property type="entry name" value="DHPICSNTHASE"/>
</dbReference>
<feature type="active site" description="Proton donor/acceptor" evidence="12">
    <location>
        <position position="138"/>
    </location>
</feature>
<comment type="subcellular location">
    <subcellularLocation>
        <location evidence="12">Cytoplasm</location>
    </subcellularLocation>
</comment>
<dbReference type="Proteomes" id="UP001589747">
    <property type="component" value="Unassembled WGS sequence"/>
</dbReference>
<dbReference type="SMART" id="SM01130">
    <property type="entry name" value="DHDPS"/>
    <property type="match status" value="1"/>
</dbReference>
<sequence length="293" mass="31478">MLSENDLHGIYVPVITPFDTQERLDVESFERYLTSLIQHDMDGIVLNGTTGESPTTAWDEVGRLAEAARACMRSKALPLVIGSGTNSTAESVRRTEAAGLWGADAVLAVTPYYSRPSEEGVIEHFRRIASVGFPVIAYEVPSRTGVTLSAETMKRILDLDGIIGLKDASGGTSLAEKLLPNCQKPILCGEDAHLLEMLQLGAAGGMLASANVHTTAFLDVYAQAASGNMSLAAATFDRLLPLIRLLFRESNPAPLKWLLARQGHIASDTLRCPMARISDALQEELSALSEVIA</sequence>
<name>A0ABV5KVK0_9BACL</name>
<dbReference type="Pfam" id="PF00701">
    <property type="entry name" value="DHDPS"/>
    <property type="match status" value="1"/>
</dbReference>
<comment type="caution">
    <text evidence="14">The sequence shown here is derived from an EMBL/GenBank/DDBJ whole genome shotgun (WGS) entry which is preliminary data.</text>
</comment>
<reference evidence="14 15" key="1">
    <citation type="submission" date="2024-09" db="EMBL/GenBank/DDBJ databases">
        <authorList>
            <person name="Sun Q."/>
            <person name="Mori K."/>
        </authorList>
    </citation>
    <scope>NUCLEOTIDE SEQUENCE [LARGE SCALE GENOMIC DNA]</scope>
    <source>
        <strain evidence="14 15">TISTR 2452</strain>
    </source>
</reference>
<organism evidence="14 15">
    <name type="scientific">Paenibacillus aurantiacus</name>
    <dbReference type="NCBI Taxonomy" id="1936118"/>
    <lineage>
        <taxon>Bacteria</taxon>
        <taxon>Bacillati</taxon>
        <taxon>Bacillota</taxon>
        <taxon>Bacilli</taxon>
        <taxon>Bacillales</taxon>
        <taxon>Paenibacillaceae</taxon>
        <taxon>Paenibacillus</taxon>
    </lineage>
</organism>
<dbReference type="NCBIfam" id="TIGR00674">
    <property type="entry name" value="dapA"/>
    <property type="match status" value="1"/>
</dbReference>
<evidence type="ECO:0000256" key="8">
    <source>
        <dbReference type="ARBA" id="ARBA00023154"/>
    </source>
</evidence>
<evidence type="ECO:0000256" key="12">
    <source>
        <dbReference type="HAMAP-Rule" id="MF_00418"/>
    </source>
</evidence>
<dbReference type="PANTHER" id="PTHR12128:SF66">
    <property type="entry name" value="4-HYDROXY-2-OXOGLUTARATE ALDOLASE, MITOCHONDRIAL"/>
    <property type="match status" value="1"/>
</dbReference>
<dbReference type="HAMAP" id="MF_00418">
    <property type="entry name" value="DapA"/>
    <property type="match status" value="1"/>
</dbReference>
<dbReference type="PROSITE" id="PS00665">
    <property type="entry name" value="DHDPS_1"/>
    <property type="match status" value="1"/>
</dbReference>
<evidence type="ECO:0000313" key="14">
    <source>
        <dbReference type="EMBL" id="MFB9328248.1"/>
    </source>
</evidence>
<dbReference type="EMBL" id="JBHMDO010000033">
    <property type="protein sequence ID" value="MFB9328248.1"/>
    <property type="molecule type" value="Genomic_DNA"/>
</dbReference>
<keyword evidence="10 12" id="KW-0704">Schiff base</keyword>
<accession>A0ABV5KVK0</accession>
<evidence type="ECO:0000256" key="11">
    <source>
        <dbReference type="ARBA" id="ARBA00047836"/>
    </source>
</evidence>
<dbReference type="PIRSF" id="PIRSF001365">
    <property type="entry name" value="DHDPS"/>
    <property type="match status" value="1"/>
</dbReference>
<protein>
    <recommendedName>
        <fullName evidence="4 12">4-hydroxy-tetrahydrodipicolinate synthase</fullName>
        <shortName evidence="12">HTPA synthase</shortName>
        <ecNumber evidence="4 12">4.3.3.7</ecNumber>
    </recommendedName>
</protein>
<evidence type="ECO:0000256" key="13">
    <source>
        <dbReference type="PIRNR" id="PIRNR001365"/>
    </source>
</evidence>
<evidence type="ECO:0000256" key="5">
    <source>
        <dbReference type="ARBA" id="ARBA00022490"/>
    </source>
</evidence>
<feature type="active site" description="Schiff-base intermediate with substrate" evidence="12">
    <location>
        <position position="166"/>
    </location>
</feature>
<dbReference type="PANTHER" id="PTHR12128">
    <property type="entry name" value="DIHYDRODIPICOLINATE SYNTHASE"/>
    <property type="match status" value="1"/>
</dbReference>
<dbReference type="InterPro" id="IPR005263">
    <property type="entry name" value="DapA"/>
</dbReference>
<gene>
    <name evidence="12 14" type="primary">dapA</name>
    <name evidence="14" type="ORF">ACFFSY_20150</name>
</gene>
<proteinExistence type="inferred from homology"/>
<evidence type="ECO:0000256" key="4">
    <source>
        <dbReference type="ARBA" id="ARBA00012086"/>
    </source>
</evidence>
<feature type="site" description="Part of a proton relay during catalysis" evidence="12">
    <location>
        <position position="49"/>
    </location>
</feature>
<dbReference type="CDD" id="cd00950">
    <property type="entry name" value="DHDPS"/>
    <property type="match status" value="1"/>
</dbReference>
<evidence type="ECO:0000256" key="7">
    <source>
        <dbReference type="ARBA" id="ARBA00022915"/>
    </source>
</evidence>
<feature type="site" description="Part of a proton relay during catalysis" evidence="12">
    <location>
        <position position="113"/>
    </location>
</feature>
<evidence type="ECO:0000256" key="9">
    <source>
        <dbReference type="ARBA" id="ARBA00023239"/>
    </source>
</evidence>
<comment type="catalytic activity">
    <reaction evidence="11 12">
        <text>L-aspartate 4-semialdehyde + pyruvate = (2S,4S)-4-hydroxy-2,3,4,5-tetrahydrodipicolinate + H2O + H(+)</text>
        <dbReference type="Rhea" id="RHEA:34171"/>
        <dbReference type="ChEBI" id="CHEBI:15361"/>
        <dbReference type="ChEBI" id="CHEBI:15377"/>
        <dbReference type="ChEBI" id="CHEBI:15378"/>
        <dbReference type="ChEBI" id="CHEBI:67139"/>
        <dbReference type="ChEBI" id="CHEBI:537519"/>
        <dbReference type="EC" id="4.3.3.7"/>
    </reaction>
</comment>
<evidence type="ECO:0000313" key="15">
    <source>
        <dbReference type="Proteomes" id="UP001589747"/>
    </source>
</evidence>
<keyword evidence="5 12" id="KW-0963">Cytoplasm</keyword>
<evidence type="ECO:0000256" key="10">
    <source>
        <dbReference type="ARBA" id="ARBA00023270"/>
    </source>
</evidence>
<dbReference type="InterPro" id="IPR020624">
    <property type="entry name" value="Schiff_base-form_aldolases_CS"/>
</dbReference>
<comment type="caution">
    <text evidence="12">Lacks conserved residue(s) required for the propagation of feature annotation.</text>
</comment>
<dbReference type="Gene3D" id="3.20.20.70">
    <property type="entry name" value="Aldolase class I"/>
    <property type="match status" value="1"/>
</dbReference>
<evidence type="ECO:0000256" key="6">
    <source>
        <dbReference type="ARBA" id="ARBA00022605"/>
    </source>
</evidence>
<comment type="caution">
    <text evidence="12">Was originally thought to be a dihydrodipicolinate synthase (DHDPS), catalyzing the condensation of (S)-aspartate-beta-semialdehyde [(S)-ASA] and pyruvate to dihydrodipicolinate (DHDP). However, it was shown in E.coli that the product of the enzymatic reaction is not dihydrodipicolinate but in fact (4S)-4-hydroxy-2,3,4,5-tetrahydro-(2S)-dipicolinic acid (HTPA), and that the consecutive dehydration reaction leading to DHDP is not spontaneous but catalyzed by DapB.</text>
</comment>
<dbReference type="EC" id="4.3.3.7" evidence="4 12"/>
<comment type="subunit">
    <text evidence="12">Homotetramer; dimer of dimers.</text>
</comment>
<dbReference type="RefSeq" id="WP_377497366.1">
    <property type="nucleotide sequence ID" value="NZ_JBHMDO010000033.1"/>
</dbReference>
<dbReference type="GO" id="GO:0008840">
    <property type="term" value="F:4-hydroxy-tetrahydrodipicolinate synthase activity"/>
    <property type="evidence" value="ECO:0007669"/>
    <property type="project" value="UniProtKB-EC"/>
</dbReference>
<comment type="similarity">
    <text evidence="3 12 13">Belongs to the DapA family.</text>
</comment>
<keyword evidence="15" id="KW-1185">Reference proteome</keyword>
<evidence type="ECO:0000256" key="3">
    <source>
        <dbReference type="ARBA" id="ARBA00007592"/>
    </source>
</evidence>
<keyword evidence="9 12" id="KW-0456">Lyase</keyword>
<keyword evidence="8 12" id="KW-0457">Lysine biosynthesis</keyword>
<comment type="pathway">
    <text evidence="2 12">Amino-acid biosynthesis; L-lysine biosynthesis via DAP pathway; (S)-tetrahydrodipicolinate from L-aspartate: step 3/4.</text>
</comment>
<feature type="binding site" evidence="12">
    <location>
        <position position="50"/>
    </location>
    <ligand>
        <name>pyruvate</name>
        <dbReference type="ChEBI" id="CHEBI:15361"/>
    </ligand>
</feature>